<dbReference type="PANTHER" id="PTHR13707:SF60">
    <property type="entry name" value="ACETATE COA-TRANSFERASE SUBUNIT ALPHA"/>
    <property type="match status" value="1"/>
</dbReference>
<dbReference type="Proteomes" id="UP000614200">
    <property type="component" value="Unassembled WGS sequence"/>
</dbReference>
<evidence type="ECO:0000313" key="3">
    <source>
        <dbReference type="EMBL" id="MBF4695581.1"/>
    </source>
</evidence>
<comment type="similarity">
    <text evidence="1">Belongs to the 3-oxoacid CoA-transferase subunit A family.</text>
</comment>
<dbReference type="EMBL" id="JADKNH010000017">
    <property type="protein sequence ID" value="MBF4695581.1"/>
    <property type="molecule type" value="Genomic_DNA"/>
</dbReference>
<gene>
    <name evidence="3" type="ORF">ISU02_21005</name>
</gene>
<keyword evidence="2 3" id="KW-0808">Transferase</keyword>
<comment type="caution">
    <text evidence="3">The sequence shown here is derived from an EMBL/GenBank/DDBJ whole genome shotgun (WGS) entry which is preliminary data.</text>
</comment>
<accession>A0ABS0A025</accession>
<dbReference type="GO" id="GO:0016740">
    <property type="term" value="F:transferase activity"/>
    <property type="evidence" value="ECO:0007669"/>
    <property type="project" value="UniProtKB-KW"/>
</dbReference>
<protein>
    <submittedName>
        <fullName evidence="3">CoA transferase subunit A</fullName>
    </submittedName>
</protein>
<dbReference type="Pfam" id="PF01144">
    <property type="entry name" value="CoA_trans"/>
    <property type="match status" value="1"/>
</dbReference>
<reference evidence="3 4" key="1">
    <citation type="submission" date="2020-11" db="EMBL/GenBank/DDBJ databases">
        <title>Fusibacter basophilias sp. nov.</title>
        <authorList>
            <person name="Qiu D."/>
        </authorList>
    </citation>
    <scope>NUCLEOTIDE SEQUENCE [LARGE SCALE GENOMIC DNA]</scope>
    <source>
        <strain evidence="3 4">Q10-2</strain>
    </source>
</reference>
<evidence type="ECO:0000256" key="2">
    <source>
        <dbReference type="ARBA" id="ARBA00022679"/>
    </source>
</evidence>
<dbReference type="InterPro" id="IPR004163">
    <property type="entry name" value="CoA_transf_BS"/>
</dbReference>
<dbReference type="SUPFAM" id="SSF100950">
    <property type="entry name" value="NagB/RpiA/CoA transferase-like"/>
    <property type="match status" value="1"/>
</dbReference>
<evidence type="ECO:0000256" key="1">
    <source>
        <dbReference type="ARBA" id="ARBA00005612"/>
    </source>
</evidence>
<organism evidence="3 4">
    <name type="scientific">Fusibacter ferrireducens</name>
    <dbReference type="NCBI Taxonomy" id="2785058"/>
    <lineage>
        <taxon>Bacteria</taxon>
        <taxon>Bacillati</taxon>
        <taxon>Bacillota</taxon>
        <taxon>Clostridia</taxon>
        <taxon>Eubacteriales</taxon>
        <taxon>Eubacteriales Family XII. Incertae Sedis</taxon>
        <taxon>Fusibacter</taxon>
    </lineage>
</organism>
<dbReference type="RefSeq" id="WP_194703819.1">
    <property type="nucleotide sequence ID" value="NZ_JADKNH010000017.1"/>
</dbReference>
<dbReference type="InterPro" id="IPR004165">
    <property type="entry name" value="CoA_trans_fam_I"/>
</dbReference>
<keyword evidence="4" id="KW-1185">Reference proteome</keyword>
<name>A0ABS0A025_9FIRM</name>
<dbReference type="PROSITE" id="PS01273">
    <property type="entry name" value="COA_TRANSF_1"/>
    <property type="match status" value="1"/>
</dbReference>
<proteinExistence type="inferred from homology"/>
<dbReference type="SMART" id="SM00882">
    <property type="entry name" value="CoA_trans"/>
    <property type="match status" value="1"/>
</dbReference>
<dbReference type="PANTHER" id="PTHR13707">
    <property type="entry name" value="KETOACID-COENZYME A TRANSFERASE"/>
    <property type="match status" value="1"/>
</dbReference>
<sequence>MAEIKTVQECAKMISDGNSVMVGGFLGIGAPLQMIDQLVENGTKKLTLISVVGSYPGGGFDIGKLTANQQVEKFIGAHIGTDPALVEGYNKGTIEVEFNPMGTFIERIRAAGAGLGAVITPVGIGTEVESYAEKRMFFGKEYLVFPPLGADFAIIKAKAADRLGNLFYEGTSMNTNTTMATAGKVVIAEVDEIVETGVLKPNDIGTPGIFVDYIVKGLSTEERKTLFGQIWEKGNKLK</sequence>
<dbReference type="InterPro" id="IPR012792">
    <property type="entry name" value="3-oxoacid_CoA-transf_A"/>
</dbReference>
<dbReference type="InterPro" id="IPR037171">
    <property type="entry name" value="NagB/RpiA_transferase-like"/>
</dbReference>
<dbReference type="Gene3D" id="3.40.1080.10">
    <property type="entry name" value="Glutaconate Coenzyme A-transferase"/>
    <property type="match status" value="1"/>
</dbReference>
<evidence type="ECO:0000313" key="4">
    <source>
        <dbReference type="Proteomes" id="UP000614200"/>
    </source>
</evidence>
<dbReference type="NCBIfam" id="TIGR02429">
    <property type="entry name" value="pcaI_scoA_fam"/>
    <property type="match status" value="1"/>
</dbReference>